<keyword evidence="5" id="KW-1185">Reference proteome</keyword>
<gene>
    <name evidence="4" type="ORF">D1614_21040</name>
</gene>
<proteinExistence type="predicted"/>
<dbReference type="EMBL" id="QWGR01000018">
    <property type="protein sequence ID" value="RIJ46007.1"/>
    <property type="molecule type" value="Genomic_DNA"/>
</dbReference>
<evidence type="ECO:0000313" key="5">
    <source>
        <dbReference type="Proteomes" id="UP000265926"/>
    </source>
</evidence>
<feature type="chain" id="PRO_5017438707" description="Outer membrane protein beta-barrel domain-containing protein" evidence="2">
    <location>
        <begin position="20"/>
        <end position="192"/>
    </location>
</feature>
<evidence type="ECO:0000313" key="4">
    <source>
        <dbReference type="EMBL" id="RIJ46007.1"/>
    </source>
</evidence>
<dbReference type="InterPro" id="IPR011250">
    <property type="entry name" value="OMP/PagP_B-barrel"/>
</dbReference>
<protein>
    <recommendedName>
        <fullName evidence="3">Outer membrane protein beta-barrel domain-containing protein</fullName>
    </recommendedName>
</protein>
<feature type="signal peptide" evidence="2">
    <location>
        <begin position="1"/>
        <end position="19"/>
    </location>
</feature>
<dbReference type="Proteomes" id="UP000265926">
    <property type="component" value="Unassembled WGS sequence"/>
</dbReference>
<accession>A0A399SVP2</accession>
<dbReference type="OrthoDB" id="980939at2"/>
<organism evidence="4 5">
    <name type="scientific">Maribellus luteus</name>
    <dbReference type="NCBI Taxonomy" id="2305463"/>
    <lineage>
        <taxon>Bacteria</taxon>
        <taxon>Pseudomonadati</taxon>
        <taxon>Bacteroidota</taxon>
        <taxon>Bacteroidia</taxon>
        <taxon>Marinilabiliales</taxon>
        <taxon>Prolixibacteraceae</taxon>
        <taxon>Maribellus</taxon>
    </lineage>
</organism>
<evidence type="ECO:0000256" key="2">
    <source>
        <dbReference type="SAM" id="SignalP"/>
    </source>
</evidence>
<sequence length="192" mass="21790">MRHLLTLITMLLVSAQAFSQNANELKVYYGIADSELLRKESLDGAAGYNNDNTYEFGIKYLNKLTERFGIETGINYLHSRVKITPAFTGTQVNPHFENLDMLTVPVLANYTLGKYFFVNGGPLIDFQLSDASFDSQSGIGYSLGVGGKYHFDRFLIFLNPNFKRHAVIPFTKEDYQQKLTEWNLQLGIGYTF</sequence>
<dbReference type="SUPFAM" id="SSF56925">
    <property type="entry name" value="OMPA-like"/>
    <property type="match status" value="1"/>
</dbReference>
<dbReference type="InterPro" id="IPR027385">
    <property type="entry name" value="Beta-barrel_OMP"/>
</dbReference>
<evidence type="ECO:0000256" key="1">
    <source>
        <dbReference type="ARBA" id="ARBA00022729"/>
    </source>
</evidence>
<dbReference type="Pfam" id="PF13505">
    <property type="entry name" value="OMP_b-brl"/>
    <property type="match status" value="1"/>
</dbReference>
<dbReference type="RefSeq" id="WP_119439969.1">
    <property type="nucleotide sequence ID" value="NZ_QWGR01000018.1"/>
</dbReference>
<dbReference type="AlphaFoldDB" id="A0A399SVP2"/>
<keyword evidence="1 2" id="KW-0732">Signal</keyword>
<reference evidence="4 5" key="1">
    <citation type="submission" date="2018-08" db="EMBL/GenBank/DDBJ databases">
        <title>Pallidiluteibacterium maritimus gen. nov., sp. nov., isolated from coastal sediment.</title>
        <authorList>
            <person name="Zhou L.Y."/>
        </authorList>
    </citation>
    <scope>NUCLEOTIDE SEQUENCE [LARGE SCALE GENOMIC DNA]</scope>
    <source>
        <strain evidence="4 5">XSD2</strain>
    </source>
</reference>
<name>A0A399SVP2_9BACT</name>
<dbReference type="Gene3D" id="2.40.160.20">
    <property type="match status" value="1"/>
</dbReference>
<comment type="caution">
    <text evidence="4">The sequence shown here is derived from an EMBL/GenBank/DDBJ whole genome shotgun (WGS) entry which is preliminary data.</text>
</comment>
<feature type="domain" description="Outer membrane protein beta-barrel" evidence="3">
    <location>
        <begin position="6"/>
        <end position="192"/>
    </location>
</feature>
<evidence type="ECO:0000259" key="3">
    <source>
        <dbReference type="Pfam" id="PF13505"/>
    </source>
</evidence>